<dbReference type="Proteomes" id="UP000240615">
    <property type="component" value="Chromosome"/>
</dbReference>
<name>A0ABC8CVQ2_CLOBO</name>
<proteinExistence type="predicted"/>
<accession>A0ABC8CVQ2</accession>
<evidence type="ECO:0000313" key="1">
    <source>
        <dbReference type="EMBL" id="AVQ39197.1"/>
    </source>
</evidence>
<protein>
    <submittedName>
        <fullName evidence="1">Uncharacterized protein</fullName>
    </submittedName>
</protein>
<evidence type="ECO:0000313" key="2">
    <source>
        <dbReference type="Proteomes" id="UP000240615"/>
    </source>
</evidence>
<dbReference type="EMBL" id="CP027777">
    <property type="protein sequence ID" value="AVQ39197.1"/>
    <property type="molecule type" value="Genomic_DNA"/>
</dbReference>
<organism evidence="1 2">
    <name type="scientific">Clostridium botulinum</name>
    <dbReference type="NCBI Taxonomy" id="1491"/>
    <lineage>
        <taxon>Bacteria</taxon>
        <taxon>Bacillati</taxon>
        <taxon>Bacillota</taxon>
        <taxon>Clostridia</taxon>
        <taxon>Eubacteriales</taxon>
        <taxon>Clostridiaceae</taxon>
        <taxon>Clostridium</taxon>
    </lineage>
</organism>
<dbReference type="AlphaFoldDB" id="A0ABC8CVQ2"/>
<reference evidence="1 2" key="1">
    <citation type="submission" date="2018-01" db="EMBL/GenBank/DDBJ databases">
        <title>Genetic Diversity of Clostridium botulinum in seafood.</title>
        <authorList>
            <person name="Athira V."/>
            <person name="Arun Jyothi P.V."/>
            <person name="Lalitha K.V."/>
            <person name="Joseph T.C."/>
        </authorList>
    </citation>
    <scope>NUCLEOTIDE SEQUENCE [LARGE SCALE GENOMIC DNA]</scope>
    <source>
        <strain evidence="1 2">Mfbjulcb8</strain>
    </source>
</reference>
<sequence>MDKQSSWLQREFLSPLKLRKWLLRDVTALYSHFEEKQRVQIFHLVRIAFTECDGSIRIIIEVSKILKCI</sequence>
<gene>
    <name evidence="1" type="ORF">C7M56_11075</name>
</gene>